<dbReference type="RefSeq" id="WP_339097867.1">
    <property type="nucleotide sequence ID" value="NZ_CP149783.1"/>
</dbReference>
<evidence type="ECO:0000313" key="1">
    <source>
        <dbReference type="EMBL" id="WYF46391.1"/>
    </source>
</evidence>
<organism evidence="1">
    <name type="scientific">Deinococcus sp. VB142</name>
    <dbReference type="NCBI Taxonomy" id="3112952"/>
    <lineage>
        <taxon>Bacteria</taxon>
        <taxon>Thermotogati</taxon>
        <taxon>Deinococcota</taxon>
        <taxon>Deinococci</taxon>
        <taxon>Deinococcales</taxon>
        <taxon>Deinococcaceae</taxon>
        <taxon>Deinococcus</taxon>
    </lineage>
</organism>
<protein>
    <submittedName>
        <fullName evidence="1">Uncharacterized protein</fullName>
    </submittedName>
</protein>
<gene>
    <name evidence="1" type="ORF">WDJ50_15130</name>
</gene>
<reference evidence="1" key="1">
    <citation type="submission" date="2024-03" db="EMBL/GenBank/DDBJ databases">
        <title>Deinococcus weizhi sp. nov., isolated from human skin.</title>
        <authorList>
            <person name="Wei Z."/>
            <person name="Tian F."/>
            <person name="Yang C."/>
            <person name="Xin L.T."/>
            <person name="Wen Z.J."/>
            <person name="Lan K.C."/>
            <person name="Yu L."/>
            <person name="Zhe W."/>
            <person name="Dan F.D."/>
            <person name="Jun W."/>
            <person name="Rui Z."/>
            <person name="Yong X.J."/>
            <person name="Ting Y."/>
            <person name="Wei X."/>
            <person name="Xu Z.G."/>
            <person name="Xin Z."/>
            <person name="Dong F.G."/>
            <person name="Ni X.M."/>
            <person name="Zheng M.G."/>
            <person name="Chun Y."/>
            <person name="Qian W.X."/>
        </authorList>
    </citation>
    <scope>NUCLEOTIDE SEQUENCE</scope>
    <source>
        <strain evidence="1">VB142</strain>
    </source>
</reference>
<accession>A0AAU6Q7R4</accession>
<dbReference type="AlphaFoldDB" id="A0AAU6Q7R4"/>
<sequence>MSTPRRRRFPLWLQAVLALLVFLASQHLTVWTKEKAIRDAHAATATQKAVVRLGDEMRPVTLEGLNAACFEKVMQRSRSEELWLRLGSTAMLLGQVPSYQVHAGDLTPPKDAGVCQRLRQLEGTF</sequence>
<proteinExistence type="predicted"/>
<dbReference type="EMBL" id="CP149783">
    <property type="protein sequence ID" value="WYF46391.1"/>
    <property type="molecule type" value="Genomic_DNA"/>
</dbReference>
<name>A0AAU6Q7R4_9DEIO</name>